<evidence type="ECO:0000259" key="2">
    <source>
        <dbReference type="Pfam" id="PF02026"/>
    </source>
</evidence>
<dbReference type="SUPFAM" id="SSF51735">
    <property type="entry name" value="NAD(P)-binding Rossmann-fold domains"/>
    <property type="match status" value="1"/>
</dbReference>
<gene>
    <name evidence="4" type="ORF">ACFFTR_18300</name>
</gene>
<keyword evidence="1" id="KW-1133">Transmembrane helix</keyword>
<name>A0ABV5M820_9ACTN</name>
<proteinExistence type="predicted"/>
<dbReference type="InterPro" id="IPR036291">
    <property type="entry name" value="NAD(P)-bd_dom_sf"/>
</dbReference>
<dbReference type="RefSeq" id="WP_223095214.1">
    <property type="nucleotide sequence ID" value="NZ_CP061913.1"/>
</dbReference>
<dbReference type="Gene3D" id="6.20.350.10">
    <property type="match status" value="1"/>
</dbReference>
<dbReference type="InterPro" id="IPR003032">
    <property type="entry name" value="Ryanodine_rcpt"/>
</dbReference>
<sequence length="578" mass="65258">MAGPERGGGRAGASMLLAVFGIVGVVALILGLIGMRKFLDPGRDWFDTWYYTLQLFVLGSDPLQDPSGPLPPELQYARFLAPLFTVGTVVETGRLLLAGELRKLRSRTARRHAVVCGDTPFAKALAEQLFAGGERVVVVRSTPIRAFELRHRRLLGVSGDARSPEVLRSAGLRRARYLYICGDDDQFNHAVSVAAGTDLQLLRSPPWIYVQLNRQQTCHLLQARRLGAAGSNRFRLDYFHVDDVAARTLYRLNPLRRPAPGGPPVRLLISGDNSFPRVLLVESARYWRATGGRRDQLEIDLIGTDAGRTLATLLARFPFLDSVCHIRAHNELLDTWLPRITRPARYDRIYLCHRDEERMLDLALESTELWQAVSDAVFVCTYRATALADAFHGGEHNDLLDEVDRKLRVYPIITRACDAHLIAEDLTERLAMRFHQRYLETTHGTASPTSAVGWSQLSESMRNANRAQVQGIAAKMHAIGCVIAVRNGEDGLITERELEQLAELEHRRWCDERRSRGWRHDTDRDDRHRRHPDLVAWQDLPEPGREKARDAVRYMTEMLADEGFTIVRLHEPIRAATG</sequence>
<dbReference type="PANTHER" id="PTHR43833">
    <property type="entry name" value="POTASSIUM CHANNEL PROTEIN 2-RELATED-RELATED"/>
    <property type="match status" value="1"/>
</dbReference>
<accession>A0ABV5M820</accession>
<evidence type="ECO:0000313" key="4">
    <source>
        <dbReference type="EMBL" id="MFB9445030.1"/>
    </source>
</evidence>
<evidence type="ECO:0000256" key="1">
    <source>
        <dbReference type="SAM" id="Phobius"/>
    </source>
</evidence>
<dbReference type="Proteomes" id="UP001589608">
    <property type="component" value="Unassembled WGS sequence"/>
</dbReference>
<dbReference type="Pfam" id="PF02026">
    <property type="entry name" value="RyR"/>
    <property type="match status" value="1"/>
</dbReference>
<evidence type="ECO:0000259" key="3">
    <source>
        <dbReference type="Pfam" id="PF02254"/>
    </source>
</evidence>
<feature type="transmembrane region" description="Helical" evidence="1">
    <location>
        <begin position="12"/>
        <end position="35"/>
    </location>
</feature>
<dbReference type="EMBL" id="JBHMCA010000035">
    <property type="protein sequence ID" value="MFB9445030.1"/>
    <property type="molecule type" value="Genomic_DNA"/>
</dbReference>
<feature type="domain" description="Ryanodine receptor Ryr" evidence="2">
    <location>
        <begin position="498"/>
        <end position="566"/>
    </location>
</feature>
<evidence type="ECO:0000313" key="5">
    <source>
        <dbReference type="Proteomes" id="UP001589608"/>
    </source>
</evidence>
<dbReference type="InterPro" id="IPR050721">
    <property type="entry name" value="Trk_Ktr_HKT_K-transport"/>
</dbReference>
<organism evidence="4 5">
    <name type="scientific">Dactylosporangium vinaceum</name>
    <dbReference type="NCBI Taxonomy" id="53362"/>
    <lineage>
        <taxon>Bacteria</taxon>
        <taxon>Bacillati</taxon>
        <taxon>Actinomycetota</taxon>
        <taxon>Actinomycetes</taxon>
        <taxon>Micromonosporales</taxon>
        <taxon>Micromonosporaceae</taxon>
        <taxon>Dactylosporangium</taxon>
    </lineage>
</organism>
<feature type="domain" description="RCK N-terminal" evidence="3">
    <location>
        <begin position="114"/>
        <end position="223"/>
    </location>
</feature>
<dbReference type="Gene3D" id="3.40.50.720">
    <property type="entry name" value="NAD(P)-binding Rossmann-like Domain"/>
    <property type="match status" value="1"/>
</dbReference>
<reference evidence="4 5" key="1">
    <citation type="submission" date="2024-09" db="EMBL/GenBank/DDBJ databases">
        <authorList>
            <person name="Sun Q."/>
            <person name="Mori K."/>
        </authorList>
    </citation>
    <scope>NUCLEOTIDE SEQUENCE [LARGE SCALE GENOMIC DNA]</scope>
    <source>
        <strain evidence="4 5">JCM 3307</strain>
    </source>
</reference>
<protein>
    <submittedName>
        <fullName evidence="4">RyR domain-containing protein</fullName>
    </submittedName>
</protein>
<dbReference type="InterPro" id="IPR003148">
    <property type="entry name" value="RCK_N"/>
</dbReference>
<comment type="caution">
    <text evidence="4">The sequence shown here is derived from an EMBL/GenBank/DDBJ whole genome shotgun (WGS) entry which is preliminary data.</text>
</comment>
<keyword evidence="1" id="KW-0812">Transmembrane</keyword>
<keyword evidence="5" id="KW-1185">Reference proteome</keyword>
<keyword evidence="1" id="KW-0472">Membrane</keyword>
<dbReference type="Pfam" id="PF02254">
    <property type="entry name" value="TrkA_N"/>
    <property type="match status" value="1"/>
</dbReference>